<dbReference type="OrthoDB" id="3748111at2"/>
<dbReference type="Proteomes" id="UP000179540">
    <property type="component" value="Unassembled WGS sequence"/>
</dbReference>
<feature type="domain" description="DUF6318" evidence="2">
    <location>
        <begin position="59"/>
        <end position="210"/>
    </location>
</feature>
<evidence type="ECO:0000259" key="2">
    <source>
        <dbReference type="Pfam" id="PF19843"/>
    </source>
</evidence>
<evidence type="ECO:0000256" key="1">
    <source>
        <dbReference type="SAM" id="MobiDB-lite"/>
    </source>
</evidence>
<organism evidence="3 4">
    <name type="scientific">Rothia kristinae</name>
    <dbReference type="NCBI Taxonomy" id="37923"/>
    <lineage>
        <taxon>Bacteria</taxon>
        <taxon>Bacillati</taxon>
        <taxon>Actinomycetota</taxon>
        <taxon>Actinomycetes</taxon>
        <taxon>Micrococcales</taxon>
        <taxon>Micrococcaceae</taxon>
        <taxon>Rothia</taxon>
    </lineage>
</organism>
<evidence type="ECO:0000313" key="4">
    <source>
        <dbReference type="Proteomes" id="UP000179540"/>
    </source>
</evidence>
<name>A0A1S2N1T1_9MICC</name>
<dbReference type="AlphaFoldDB" id="A0A1S2N1T1"/>
<dbReference type="EMBL" id="MODZ01000002">
    <property type="protein sequence ID" value="OIJ36719.1"/>
    <property type="molecule type" value="Genomic_DNA"/>
</dbReference>
<comment type="caution">
    <text evidence="3">The sequence shown here is derived from an EMBL/GenBank/DDBJ whole genome shotgun (WGS) entry which is preliminary data.</text>
</comment>
<reference evidence="3 4" key="1">
    <citation type="submission" date="2016-10" db="EMBL/GenBank/DDBJ databases">
        <title>Draft genome sequence of strain LCT isolated from the Shenzhou X spacecraft of China.</title>
        <authorList>
            <person name="Huang B."/>
        </authorList>
    </citation>
    <scope>NUCLEOTIDE SEQUENCE [LARGE SCALE GENOMIC DNA]</scope>
    <source>
        <strain evidence="3 4">LCT-H5</strain>
    </source>
</reference>
<protein>
    <recommendedName>
        <fullName evidence="2">DUF6318 domain-containing protein</fullName>
    </recommendedName>
</protein>
<accession>A0A1S2N1T1</accession>
<dbReference type="RefSeq" id="WP_075514170.1">
    <property type="nucleotide sequence ID" value="NZ_JAQDNX010000002.1"/>
</dbReference>
<dbReference type="PROSITE" id="PS51257">
    <property type="entry name" value="PROKAR_LIPOPROTEIN"/>
    <property type="match status" value="1"/>
</dbReference>
<sequence length="222" mass="23870">MARSHRPASSLAPLVLAGALLLSGCGGESGGEVVGTADPQASASASASGVGSPSASSTGYEKATPEHPARNVPVPTLPEAAKEETFDGAKAFMQYWQDSMQYLVQTGDKQYAADAVSPRNPQYKDLLEGLTSLYDDGQWVTDGLPTYRVEYDGEWGRVNDGYALIVYQSRADGVLWNSAGKVDDISGHTYNGQPQTLYLDYIDGRWWFNSIGDIQNVDYGDN</sequence>
<proteinExistence type="predicted"/>
<evidence type="ECO:0000313" key="3">
    <source>
        <dbReference type="EMBL" id="OIJ36719.1"/>
    </source>
</evidence>
<dbReference type="InterPro" id="IPR046281">
    <property type="entry name" value="DUF6318"/>
</dbReference>
<feature type="region of interest" description="Disordered" evidence="1">
    <location>
        <begin position="33"/>
        <end position="79"/>
    </location>
</feature>
<feature type="compositionally biased region" description="Low complexity" evidence="1">
    <location>
        <begin position="41"/>
        <end position="57"/>
    </location>
</feature>
<gene>
    <name evidence="3" type="ORF">BK826_02300</name>
</gene>
<dbReference type="Pfam" id="PF19843">
    <property type="entry name" value="DUF6318"/>
    <property type="match status" value="1"/>
</dbReference>